<organism evidence="1 2">
    <name type="scientific">Candidatus Faecivivens stercoripullorum</name>
    <dbReference type="NCBI Taxonomy" id="2840805"/>
    <lineage>
        <taxon>Bacteria</taxon>
        <taxon>Bacillati</taxon>
        <taxon>Bacillota</taxon>
        <taxon>Clostridia</taxon>
        <taxon>Eubacteriales</taxon>
        <taxon>Oscillospiraceae</taxon>
        <taxon>Oscillospiraceae incertae sedis</taxon>
        <taxon>Candidatus Faecivivens</taxon>
    </lineage>
</organism>
<dbReference type="EMBL" id="DVLW01000013">
    <property type="protein sequence ID" value="HIT93615.1"/>
    <property type="molecule type" value="Genomic_DNA"/>
</dbReference>
<reference evidence="1" key="1">
    <citation type="submission" date="2020-10" db="EMBL/GenBank/DDBJ databases">
        <authorList>
            <person name="Gilroy R."/>
        </authorList>
    </citation>
    <scope>NUCLEOTIDE SEQUENCE</scope>
    <source>
        <strain evidence="1">ChiBcec7-5410</strain>
    </source>
</reference>
<protein>
    <submittedName>
        <fullName evidence="1">Uncharacterized protein</fullName>
    </submittedName>
</protein>
<evidence type="ECO:0000313" key="1">
    <source>
        <dbReference type="EMBL" id="HIT93615.1"/>
    </source>
</evidence>
<sequence>MMRMNEKMKRSMVVEYVIEYTDKSLPEDRKSFLDAKCINAIRCGGSMPDGVESIRVVNRA</sequence>
<gene>
    <name evidence="1" type="ORF">IAC43_00360</name>
</gene>
<evidence type="ECO:0000313" key="2">
    <source>
        <dbReference type="Proteomes" id="UP000824160"/>
    </source>
</evidence>
<accession>A0A9D1H4M0</accession>
<name>A0A9D1H4M0_9FIRM</name>
<comment type="caution">
    <text evidence="1">The sequence shown here is derived from an EMBL/GenBank/DDBJ whole genome shotgun (WGS) entry which is preliminary data.</text>
</comment>
<dbReference type="AlphaFoldDB" id="A0A9D1H4M0"/>
<dbReference type="Proteomes" id="UP000824160">
    <property type="component" value="Unassembled WGS sequence"/>
</dbReference>
<reference evidence="1" key="2">
    <citation type="journal article" date="2021" name="PeerJ">
        <title>Extensive microbial diversity within the chicken gut microbiome revealed by metagenomics and culture.</title>
        <authorList>
            <person name="Gilroy R."/>
            <person name="Ravi A."/>
            <person name="Getino M."/>
            <person name="Pursley I."/>
            <person name="Horton D.L."/>
            <person name="Alikhan N.F."/>
            <person name="Baker D."/>
            <person name="Gharbi K."/>
            <person name="Hall N."/>
            <person name="Watson M."/>
            <person name="Adriaenssens E.M."/>
            <person name="Foster-Nyarko E."/>
            <person name="Jarju S."/>
            <person name="Secka A."/>
            <person name="Antonio M."/>
            <person name="Oren A."/>
            <person name="Chaudhuri R.R."/>
            <person name="La Ragione R."/>
            <person name="Hildebrand F."/>
            <person name="Pallen M.J."/>
        </authorList>
    </citation>
    <scope>NUCLEOTIDE SEQUENCE</scope>
    <source>
        <strain evidence="1">ChiBcec7-5410</strain>
    </source>
</reference>
<proteinExistence type="predicted"/>